<evidence type="ECO:0000256" key="4">
    <source>
        <dbReference type="ARBA" id="ARBA00023002"/>
    </source>
</evidence>
<evidence type="ECO:0000259" key="8">
    <source>
        <dbReference type="PROSITE" id="PS51296"/>
    </source>
</evidence>
<keyword evidence="9" id="KW-0223">Dioxygenase</keyword>
<evidence type="ECO:0000256" key="1">
    <source>
        <dbReference type="ARBA" id="ARBA00001962"/>
    </source>
</evidence>
<name>A0A5C5Y2C6_9PLAN</name>
<dbReference type="PROSITE" id="PS51296">
    <property type="entry name" value="RIESKE"/>
    <property type="match status" value="1"/>
</dbReference>
<evidence type="ECO:0000256" key="7">
    <source>
        <dbReference type="SAM" id="MobiDB-lite"/>
    </source>
</evidence>
<dbReference type="EMBL" id="SJPL01000001">
    <property type="protein sequence ID" value="TWT69787.1"/>
    <property type="molecule type" value="Genomic_DNA"/>
</dbReference>
<dbReference type="PANTHER" id="PTHR43756">
    <property type="entry name" value="CHOLINE MONOOXYGENASE, CHLOROPLASTIC"/>
    <property type="match status" value="1"/>
</dbReference>
<dbReference type="InterPro" id="IPR001663">
    <property type="entry name" value="Rng_hydr_dOase-A"/>
</dbReference>
<keyword evidence="5" id="KW-0408">Iron</keyword>
<feature type="domain" description="Rieske" evidence="8">
    <location>
        <begin position="38"/>
        <end position="143"/>
    </location>
</feature>
<dbReference type="CDD" id="cd00680">
    <property type="entry name" value="RHO_alpha_C"/>
    <property type="match status" value="1"/>
</dbReference>
<dbReference type="PANTHER" id="PTHR43756:SF5">
    <property type="entry name" value="CHOLINE MONOOXYGENASE, CHLOROPLASTIC"/>
    <property type="match status" value="1"/>
</dbReference>
<dbReference type="Gene3D" id="2.102.10.10">
    <property type="entry name" value="Rieske [2Fe-2S] iron-sulphur domain"/>
    <property type="match status" value="1"/>
</dbReference>
<evidence type="ECO:0000313" key="10">
    <source>
        <dbReference type="Proteomes" id="UP000317238"/>
    </source>
</evidence>
<dbReference type="InterPro" id="IPR017941">
    <property type="entry name" value="Rieske_2Fe-2S"/>
</dbReference>
<dbReference type="Gene3D" id="3.90.380.10">
    <property type="entry name" value="Naphthalene 1,2-dioxygenase Alpha Subunit, Chain A, domain 1"/>
    <property type="match status" value="1"/>
</dbReference>
<evidence type="ECO:0000313" key="9">
    <source>
        <dbReference type="EMBL" id="TWT69787.1"/>
    </source>
</evidence>
<dbReference type="GO" id="GO:0051537">
    <property type="term" value="F:2 iron, 2 sulfur cluster binding"/>
    <property type="evidence" value="ECO:0007669"/>
    <property type="project" value="UniProtKB-KW"/>
</dbReference>
<evidence type="ECO:0000256" key="5">
    <source>
        <dbReference type="ARBA" id="ARBA00023004"/>
    </source>
</evidence>
<comment type="caution">
    <text evidence="9">The sequence shown here is derived from an EMBL/GenBank/DDBJ whole genome shotgun (WGS) entry which is preliminary data.</text>
</comment>
<dbReference type="GO" id="GO:0018618">
    <property type="term" value="F:anthranilate 1,2-dioxygenase (deaminating, decarboxylating) activity"/>
    <property type="evidence" value="ECO:0007669"/>
    <property type="project" value="UniProtKB-EC"/>
</dbReference>
<proteinExistence type="predicted"/>
<dbReference type="EC" id="1.14.12.1" evidence="9"/>
<dbReference type="SUPFAM" id="SSF55961">
    <property type="entry name" value="Bet v1-like"/>
    <property type="match status" value="1"/>
</dbReference>
<dbReference type="Pfam" id="PF00355">
    <property type="entry name" value="Rieske"/>
    <property type="match status" value="1"/>
</dbReference>
<dbReference type="AlphaFoldDB" id="A0A5C5Y2C6"/>
<feature type="region of interest" description="Disordered" evidence="7">
    <location>
        <begin position="348"/>
        <end position="371"/>
    </location>
</feature>
<sequence>MPYHSKRTMQPLIPANDYVSGAAHQRDVAELRRSTWQLVGTRRDLAKPGDTLAATVLGLPVVLRNFGDGVSAFRNVCAHRQCTIAADGASHSASLKCPYHGWHYGADGRTRKIPGAKNFPNFDREAHRLQTYAVQFCGELVFTRLCAPDDVGHGSLQAWMGDTFDQLQQATRPEHWTQNLGTHLDFHVNWKIPIEGSLESYHLDEVHAATFGHDPGEEHSDHVMSPLGTTFQTRYRTDSLVERIEERCIRWMTGGFDGSYRHLHTFPNLMASLNDSLSLVYQIVPTGPTTSRMNLWGFGRAASRGGWFAKMGSRAMRRASAKMALKVLNEDAAIFPLVQRGMTALCDDTLPDDQPATAQSPSPSAKRPGVFGRCEERLDAFHRDWQSRFASIGRASSTSESASKRHP</sequence>
<dbReference type="RefSeq" id="WP_146439038.1">
    <property type="nucleotide sequence ID" value="NZ_SJPL01000001.1"/>
</dbReference>
<organism evidence="9 10">
    <name type="scientific">Crateriforma conspicua</name>
    <dbReference type="NCBI Taxonomy" id="2527996"/>
    <lineage>
        <taxon>Bacteria</taxon>
        <taxon>Pseudomonadati</taxon>
        <taxon>Planctomycetota</taxon>
        <taxon>Planctomycetia</taxon>
        <taxon>Planctomycetales</taxon>
        <taxon>Planctomycetaceae</taxon>
        <taxon>Crateriforma</taxon>
    </lineage>
</organism>
<dbReference type="InterPro" id="IPR036922">
    <property type="entry name" value="Rieske_2Fe-2S_sf"/>
</dbReference>
<reference evidence="9 10" key="1">
    <citation type="submission" date="2019-02" db="EMBL/GenBank/DDBJ databases">
        <title>Deep-cultivation of Planctomycetes and their phenomic and genomic characterization uncovers novel biology.</title>
        <authorList>
            <person name="Wiegand S."/>
            <person name="Jogler M."/>
            <person name="Boedeker C."/>
            <person name="Pinto D."/>
            <person name="Vollmers J."/>
            <person name="Rivas-Marin E."/>
            <person name="Kohn T."/>
            <person name="Peeters S.H."/>
            <person name="Heuer A."/>
            <person name="Rast P."/>
            <person name="Oberbeckmann S."/>
            <person name="Bunk B."/>
            <person name="Jeske O."/>
            <person name="Meyerdierks A."/>
            <person name="Storesund J.E."/>
            <person name="Kallscheuer N."/>
            <person name="Luecker S."/>
            <person name="Lage O.M."/>
            <person name="Pohl T."/>
            <person name="Merkel B.J."/>
            <person name="Hornburger P."/>
            <person name="Mueller R.-W."/>
            <person name="Bruemmer F."/>
            <person name="Labrenz M."/>
            <person name="Spormann A.M."/>
            <person name="Op Den Camp H."/>
            <person name="Overmann J."/>
            <person name="Amann R."/>
            <person name="Jetten M.S.M."/>
            <person name="Mascher T."/>
            <person name="Medema M.H."/>
            <person name="Devos D.P."/>
            <person name="Kaster A.-K."/>
            <person name="Ovreas L."/>
            <person name="Rohde M."/>
            <person name="Galperin M.Y."/>
            <person name="Jogler C."/>
        </authorList>
    </citation>
    <scope>NUCLEOTIDE SEQUENCE [LARGE SCALE GENOMIC DNA]</scope>
    <source>
        <strain evidence="9 10">Pan14r</strain>
    </source>
</reference>
<dbReference type="Proteomes" id="UP000317238">
    <property type="component" value="Unassembled WGS sequence"/>
</dbReference>
<gene>
    <name evidence="9" type="primary">andAc</name>
    <name evidence="9" type="ORF">Pan14r_20790</name>
</gene>
<keyword evidence="6" id="KW-0411">Iron-sulfur</keyword>
<protein>
    <submittedName>
        <fullName evidence="9">Anthranilate 1,2-dioxygenase large subunit</fullName>
        <ecNumber evidence="9">1.14.12.1</ecNumber>
    </submittedName>
</protein>
<keyword evidence="4 9" id="KW-0560">Oxidoreductase</keyword>
<dbReference type="CDD" id="cd03469">
    <property type="entry name" value="Rieske_RO_Alpha_N"/>
    <property type="match status" value="1"/>
</dbReference>
<accession>A0A5C5Y2C6</accession>
<keyword evidence="10" id="KW-1185">Reference proteome</keyword>
<keyword evidence="2" id="KW-0001">2Fe-2S</keyword>
<evidence type="ECO:0000256" key="6">
    <source>
        <dbReference type="ARBA" id="ARBA00023014"/>
    </source>
</evidence>
<comment type="cofactor">
    <cofactor evidence="1">
        <name>Fe cation</name>
        <dbReference type="ChEBI" id="CHEBI:24875"/>
    </cofactor>
</comment>
<dbReference type="OrthoDB" id="9800776at2"/>
<dbReference type="GO" id="GO:0005506">
    <property type="term" value="F:iron ion binding"/>
    <property type="evidence" value="ECO:0007669"/>
    <property type="project" value="InterPro"/>
</dbReference>
<keyword evidence="3" id="KW-0479">Metal-binding</keyword>
<dbReference type="SUPFAM" id="SSF50022">
    <property type="entry name" value="ISP domain"/>
    <property type="match status" value="1"/>
</dbReference>
<dbReference type="Pfam" id="PF00848">
    <property type="entry name" value="Ring_hydroxyl_A"/>
    <property type="match status" value="1"/>
</dbReference>
<evidence type="ECO:0000256" key="3">
    <source>
        <dbReference type="ARBA" id="ARBA00022723"/>
    </source>
</evidence>
<evidence type="ECO:0000256" key="2">
    <source>
        <dbReference type="ARBA" id="ARBA00022714"/>
    </source>
</evidence>
<dbReference type="InterPro" id="IPR015879">
    <property type="entry name" value="Ring_hydroxy_dOase_asu_C_dom"/>
</dbReference>